<keyword evidence="4" id="KW-1185">Reference proteome</keyword>
<dbReference type="PANTHER" id="PTHR37534">
    <property type="entry name" value="TRANSCRIPTIONAL ACTIVATOR PROTEIN UGA3"/>
    <property type="match status" value="1"/>
</dbReference>
<dbReference type="STRING" id="1448318.A0A319DTR6"/>
<dbReference type="GO" id="GO:0000976">
    <property type="term" value="F:transcription cis-regulatory region binding"/>
    <property type="evidence" value="ECO:0007669"/>
    <property type="project" value="TreeGrafter"/>
</dbReference>
<feature type="compositionally biased region" description="Basic and acidic residues" evidence="2">
    <location>
        <begin position="14"/>
        <end position="23"/>
    </location>
</feature>
<dbReference type="Proteomes" id="UP000248423">
    <property type="component" value="Unassembled WGS sequence"/>
</dbReference>
<dbReference type="GO" id="GO:0045944">
    <property type="term" value="P:positive regulation of transcription by RNA polymerase II"/>
    <property type="evidence" value="ECO:0007669"/>
    <property type="project" value="TreeGrafter"/>
</dbReference>
<dbReference type="AlphaFoldDB" id="A0A319DTR6"/>
<evidence type="ECO:0000313" key="3">
    <source>
        <dbReference type="EMBL" id="PYI01126.1"/>
    </source>
</evidence>
<protein>
    <recommendedName>
        <fullName evidence="5">Transcription factor domain-containing protein</fullName>
    </recommendedName>
</protein>
<dbReference type="GO" id="GO:0005634">
    <property type="term" value="C:nucleus"/>
    <property type="evidence" value="ECO:0007669"/>
    <property type="project" value="TreeGrafter"/>
</dbReference>
<evidence type="ECO:0000313" key="4">
    <source>
        <dbReference type="Proteomes" id="UP000248423"/>
    </source>
</evidence>
<name>A0A319DTR6_ASPSB</name>
<accession>A0A319DTR6</accession>
<gene>
    <name evidence="3" type="ORF">BO78DRAFT_25136</name>
</gene>
<dbReference type="VEuPathDB" id="FungiDB:BO78DRAFT_25136"/>
<proteinExistence type="predicted"/>
<evidence type="ECO:0008006" key="5">
    <source>
        <dbReference type="Google" id="ProtNLM"/>
    </source>
</evidence>
<dbReference type="GO" id="GO:0003700">
    <property type="term" value="F:DNA-binding transcription factor activity"/>
    <property type="evidence" value="ECO:0007669"/>
    <property type="project" value="TreeGrafter"/>
</dbReference>
<dbReference type="EMBL" id="KZ826424">
    <property type="protein sequence ID" value="PYI01126.1"/>
    <property type="molecule type" value="Genomic_DNA"/>
</dbReference>
<organism evidence="3 4">
    <name type="scientific">Aspergillus sclerotiicarbonarius (strain CBS 121057 / IBT 28362)</name>
    <dbReference type="NCBI Taxonomy" id="1448318"/>
    <lineage>
        <taxon>Eukaryota</taxon>
        <taxon>Fungi</taxon>
        <taxon>Dikarya</taxon>
        <taxon>Ascomycota</taxon>
        <taxon>Pezizomycotina</taxon>
        <taxon>Eurotiomycetes</taxon>
        <taxon>Eurotiomycetidae</taxon>
        <taxon>Eurotiales</taxon>
        <taxon>Aspergillaceae</taxon>
        <taxon>Aspergillus</taxon>
        <taxon>Aspergillus subgen. Circumdati</taxon>
    </lineage>
</organism>
<sequence>MGVSTESDGPGIESSRRTLEGDRNGSRDYLAADALLFSDRDKSAVHGLLALGTDGVLTVPNTAHGKTSGSHICPGQLVVRDENTITSNQGLHSSAGVMTDAEKLELLCHYRYQVAPWLDICDLGHPFGITAVQMALGSEQLMMALLGLSDTCVLRKDVGCAQGFGRIEPFDRGLWSDSVPTVTTEVALMVVMEELRYLVSDISRAWKSMRIYKTKVLDSLVHRAFSPGIGSSIYWMFFRLDLSAALANDIPIQMQLPICPLPSFSMLSRIEEVQEKTRTYAHVLLWLCGKALMVYHQQASEQHAAPRQLLDSWLQVFEELDQWYHLRPDEFLPMVDVSDNLSQTGTGFPLLLFVNGAGVFCNQLYHTAMLLLLQCKPRTALLNLQSPTLSPLWHSQRICGIALNNDRRESWDPCLVASFLVAARRMTHESQQHEILEGLKRICTITGWSLDEYLTQLREDWSLLEAF</sequence>
<feature type="region of interest" description="Disordered" evidence="2">
    <location>
        <begin position="1"/>
        <end position="23"/>
    </location>
</feature>
<evidence type="ECO:0000256" key="2">
    <source>
        <dbReference type="SAM" id="MobiDB-lite"/>
    </source>
</evidence>
<keyword evidence="1" id="KW-0539">Nucleus</keyword>
<reference evidence="3 4" key="1">
    <citation type="submission" date="2018-02" db="EMBL/GenBank/DDBJ databases">
        <title>The genomes of Aspergillus section Nigri reveals drivers in fungal speciation.</title>
        <authorList>
            <consortium name="DOE Joint Genome Institute"/>
            <person name="Vesth T.C."/>
            <person name="Nybo J."/>
            <person name="Theobald S."/>
            <person name="Brandl J."/>
            <person name="Frisvad J.C."/>
            <person name="Nielsen K.F."/>
            <person name="Lyhne E.K."/>
            <person name="Kogle M.E."/>
            <person name="Kuo A."/>
            <person name="Riley R."/>
            <person name="Clum A."/>
            <person name="Nolan M."/>
            <person name="Lipzen A."/>
            <person name="Salamov A."/>
            <person name="Henrissat B."/>
            <person name="Wiebenga A."/>
            <person name="De vries R.P."/>
            <person name="Grigoriev I.V."/>
            <person name="Mortensen U.H."/>
            <person name="Andersen M.R."/>
            <person name="Baker S.E."/>
        </authorList>
    </citation>
    <scope>NUCLEOTIDE SEQUENCE [LARGE SCALE GENOMIC DNA]</scope>
    <source>
        <strain evidence="3 4">CBS 121057</strain>
    </source>
</reference>
<evidence type="ECO:0000256" key="1">
    <source>
        <dbReference type="ARBA" id="ARBA00023242"/>
    </source>
</evidence>
<dbReference type="OrthoDB" id="4475584at2759"/>
<dbReference type="PANTHER" id="PTHR37534:SF24">
    <property type="entry name" value="MISCELLANEOUS ZN(II)2CYS6 TRANSCRIPTION FACTOR (EUROFUNG)-RELATED"/>
    <property type="match status" value="1"/>
</dbReference>